<dbReference type="EMBL" id="FOBN01000013">
    <property type="protein sequence ID" value="SEM34805.1"/>
    <property type="molecule type" value="Genomic_DNA"/>
</dbReference>
<dbReference type="PROSITE" id="PS51301">
    <property type="entry name" value="KILA_N"/>
    <property type="match status" value="1"/>
</dbReference>
<proteinExistence type="predicted"/>
<dbReference type="RefSeq" id="WP_176673481.1">
    <property type="nucleotide sequence ID" value="NZ_CP016180.1"/>
</dbReference>
<sequence>MTTLTILETPISTFENLYSLNDLHKASGNDAKHKPANYLRLEQTKDLICELDKEQFSDMRSTLKVINGGRNRGTYVCEELMLSYAMWISPKFHLTVLRTFLDLYRVPKINASQKRTLINLVDQRVKRTGETHQAVWKKSNTAFGINSYHELPTHQFDDYVEFVTGMKAIPQQMPTNQLDNYDKKALVWTWFALHQCLDFLDDIVIPLEKLGSRYDARSLATEYKNTLNLSHRVINKLTQDYEDDWGMALPMLRNHKPTGLGAIAR</sequence>
<evidence type="ECO:0000313" key="2">
    <source>
        <dbReference type="EMBL" id="SEM34805.1"/>
    </source>
</evidence>
<protein>
    <submittedName>
        <fullName evidence="2">P22AR C-terminal domain-containing protein</fullName>
    </submittedName>
</protein>
<accession>A0A1H7XMA3</accession>
<evidence type="ECO:0000313" key="3">
    <source>
        <dbReference type="Proteomes" id="UP000198883"/>
    </source>
</evidence>
<dbReference type="AlphaFoldDB" id="A0A1H7XMA3"/>
<dbReference type="Pfam" id="PF10548">
    <property type="entry name" value="P22_AR_C"/>
    <property type="match status" value="1"/>
</dbReference>
<dbReference type="InterPro" id="IPR018876">
    <property type="entry name" value="Phage_P22_antirepressor_C"/>
</dbReference>
<dbReference type="Pfam" id="PF04383">
    <property type="entry name" value="KilA-N"/>
    <property type="match status" value="1"/>
</dbReference>
<feature type="domain" description="KilA-N" evidence="1">
    <location>
        <begin position="1"/>
        <end position="103"/>
    </location>
</feature>
<dbReference type="STRING" id="97481.SAMN05444853_11336"/>
<gene>
    <name evidence="2" type="ORF">SAMN05444853_11336</name>
</gene>
<dbReference type="GeneID" id="83544549"/>
<evidence type="ECO:0000259" key="1">
    <source>
        <dbReference type="PROSITE" id="PS51301"/>
    </source>
</evidence>
<dbReference type="InterPro" id="IPR018004">
    <property type="entry name" value="KilA/APSES_HTH"/>
</dbReference>
<dbReference type="SMART" id="SM01252">
    <property type="entry name" value="KilA-N"/>
    <property type="match status" value="1"/>
</dbReference>
<organism evidence="2 3">
    <name type="scientific">Phocoenobacter skyensis</name>
    <dbReference type="NCBI Taxonomy" id="97481"/>
    <lineage>
        <taxon>Bacteria</taxon>
        <taxon>Pseudomonadati</taxon>
        <taxon>Pseudomonadota</taxon>
        <taxon>Gammaproteobacteria</taxon>
        <taxon>Pasteurellales</taxon>
        <taxon>Pasteurellaceae</taxon>
        <taxon>Phocoenobacter</taxon>
    </lineage>
</organism>
<name>A0A1H7XMA3_9PAST</name>
<dbReference type="Proteomes" id="UP000198883">
    <property type="component" value="Unassembled WGS sequence"/>
</dbReference>
<reference evidence="3" key="1">
    <citation type="submission" date="2016-10" db="EMBL/GenBank/DDBJ databases">
        <authorList>
            <person name="Varghese N."/>
            <person name="Submissions S."/>
        </authorList>
    </citation>
    <scope>NUCLEOTIDE SEQUENCE [LARGE SCALE GENOMIC DNA]</scope>
    <source>
        <strain evidence="3">DSM 24204</strain>
    </source>
</reference>
<dbReference type="InterPro" id="IPR017880">
    <property type="entry name" value="KilA_N"/>
</dbReference>